<gene>
    <name evidence="1" type="ORF">TrVE_jg8155</name>
</gene>
<evidence type="ECO:0000313" key="2">
    <source>
        <dbReference type="Proteomes" id="UP001165160"/>
    </source>
</evidence>
<protein>
    <submittedName>
        <fullName evidence="1">Uncharacterized protein</fullName>
    </submittedName>
</protein>
<reference evidence="2" key="1">
    <citation type="journal article" date="2023" name="Commun. Biol.">
        <title>Genome analysis of Parmales, the sister group of diatoms, reveals the evolutionary specialization of diatoms from phago-mixotrophs to photoautotrophs.</title>
        <authorList>
            <person name="Ban H."/>
            <person name="Sato S."/>
            <person name="Yoshikawa S."/>
            <person name="Yamada K."/>
            <person name="Nakamura Y."/>
            <person name="Ichinomiya M."/>
            <person name="Sato N."/>
            <person name="Blanc-Mathieu R."/>
            <person name="Endo H."/>
            <person name="Kuwata A."/>
            <person name="Ogata H."/>
        </authorList>
    </citation>
    <scope>NUCLEOTIDE SEQUENCE [LARGE SCALE GENOMIC DNA]</scope>
    <source>
        <strain evidence="2">NIES 3699</strain>
    </source>
</reference>
<dbReference type="Gene3D" id="3.40.50.150">
    <property type="entry name" value="Vaccinia Virus protein VP39"/>
    <property type="match status" value="1"/>
</dbReference>
<dbReference type="EMBL" id="BRXX01000186">
    <property type="protein sequence ID" value="GMH96606.1"/>
    <property type="molecule type" value="Genomic_DNA"/>
</dbReference>
<accession>A0A9W7BU98</accession>
<sequence length="365" mass="39221">MFTQAAANRCIQAAVVSRTSIVRAASSGNPKTKNLPLSRGFLAGLHAHATGVDHPEYDSFDSAYEAISQVPDNLLLEFEEELLNGQGRKFIFGSRLVSVIDTTKDTDSTTLRTLVLNERPNLVQTAVIVPGPAGSQFTSDGAPSPITETHLGGLALALLFLPPPKPQSSTSCVIVGAGGCTLPHTISRHIPRPSSVVALEPCEEVCTAARKWFGITSDCGFQLISEFGEPYLSAQPAKSVNVLILDADDGSVPPKSMQTSKFWSDVIRPVLHDQGVVGVNVIGDEDTQLNLQDTLATSLPNYNITRVAAPVEADVDCSRHSLLFATPQTIDADDLEFKLRDCPVVSDAQAWLREIRNSQIIIKPI</sequence>
<name>A0A9W7BU98_9STRA</name>
<dbReference type="AlphaFoldDB" id="A0A9W7BU98"/>
<proteinExistence type="predicted"/>
<dbReference type="Proteomes" id="UP001165160">
    <property type="component" value="Unassembled WGS sequence"/>
</dbReference>
<dbReference type="SUPFAM" id="SSF53335">
    <property type="entry name" value="S-adenosyl-L-methionine-dependent methyltransferases"/>
    <property type="match status" value="1"/>
</dbReference>
<comment type="caution">
    <text evidence="1">The sequence shown here is derived from an EMBL/GenBank/DDBJ whole genome shotgun (WGS) entry which is preliminary data.</text>
</comment>
<organism evidence="1 2">
    <name type="scientific">Triparma verrucosa</name>
    <dbReference type="NCBI Taxonomy" id="1606542"/>
    <lineage>
        <taxon>Eukaryota</taxon>
        <taxon>Sar</taxon>
        <taxon>Stramenopiles</taxon>
        <taxon>Ochrophyta</taxon>
        <taxon>Bolidophyceae</taxon>
        <taxon>Parmales</taxon>
        <taxon>Triparmaceae</taxon>
        <taxon>Triparma</taxon>
    </lineage>
</organism>
<keyword evidence="2" id="KW-1185">Reference proteome</keyword>
<evidence type="ECO:0000313" key="1">
    <source>
        <dbReference type="EMBL" id="GMH96606.1"/>
    </source>
</evidence>
<dbReference type="InterPro" id="IPR029063">
    <property type="entry name" value="SAM-dependent_MTases_sf"/>
</dbReference>